<gene>
    <name evidence="2" type="ORF">E1292_36750</name>
</gene>
<dbReference type="EMBL" id="SMKO01000150">
    <property type="protein sequence ID" value="TDC97570.1"/>
    <property type="molecule type" value="Genomic_DNA"/>
</dbReference>
<reference evidence="2 3" key="1">
    <citation type="submission" date="2019-03" db="EMBL/GenBank/DDBJ databases">
        <title>Draft genome sequences of novel Actinobacteria.</title>
        <authorList>
            <person name="Sahin N."/>
            <person name="Ay H."/>
            <person name="Saygin H."/>
        </authorList>
    </citation>
    <scope>NUCLEOTIDE SEQUENCE [LARGE SCALE GENOMIC DNA]</scope>
    <source>
        <strain evidence="2 3">KC310</strain>
    </source>
</reference>
<organism evidence="2 3">
    <name type="scientific">Nonomuraea deserti</name>
    <dbReference type="NCBI Taxonomy" id="1848322"/>
    <lineage>
        <taxon>Bacteria</taxon>
        <taxon>Bacillati</taxon>
        <taxon>Actinomycetota</taxon>
        <taxon>Actinomycetes</taxon>
        <taxon>Streptosporangiales</taxon>
        <taxon>Streptosporangiaceae</taxon>
        <taxon>Nonomuraea</taxon>
    </lineage>
</organism>
<keyword evidence="1" id="KW-0472">Membrane</keyword>
<proteinExistence type="predicted"/>
<evidence type="ECO:0000256" key="1">
    <source>
        <dbReference type="SAM" id="Phobius"/>
    </source>
</evidence>
<feature type="transmembrane region" description="Helical" evidence="1">
    <location>
        <begin position="108"/>
        <end position="124"/>
    </location>
</feature>
<dbReference type="AlphaFoldDB" id="A0A4R4UZB5"/>
<keyword evidence="3" id="KW-1185">Reference proteome</keyword>
<keyword evidence="1" id="KW-1133">Transmembrane helix</keyword>
<sequence length="148" mass="15597">MVDRQSLPKALSPARTSMFLQGFLGIAGSTFFLVIVASFDAGEEGSGLLAVLATISLVFAATLTACAVLLPRRLPWVRVTVIAVEGLITASALIGIAFALAYDSVHPTQVIPLAFSVPVLVTMIRSDARTWFAGGEPRVELSGEKLLP</sequence>
<feature type="transmembrane region" description="Helical" evidence="1">
    <location>
        <begin position="82"/>
        <end position="102"/>
    </location>
</feature>
<dbReference type="Proteomes" id="UP000295258">
    <property type="component" value="Unassembled WGS sequence"/>
</dbReference>
<comment type="caution">
    <text evidence="2">The sequence shown here is derived from an EMBL/GenBank/DDBJ whole genome shotgun (WGS) entry which is preliminary data.</text>
</comment>
<accession>A0A4R4UZB5</accession>
<evidence type="ECO:0000313" key="3">
    <source>
        <dbReference type="Proteomes" id="UP000295258"/>
    </source>
</evidence>
<name>A0A4R4UZB5_9ACTN</name>
<keyword evidence="1" id="KW-0812">Transmembrane</keyword>
<protein>
    <submittedName>
        <fullName evidence="2">Uncharacterized protein</fullName>
    </submittedName>
</protein>
<feature type="transmembrane region" description="Helical" evidence="1">
    <location>
        <begin position="45"/>
        <end position="70"/>
    </location>
</feature>
<feature type="transmembrane region" description="Helical" evidence="1">
    <location>
        <begin position="20"/>
        <end position="39"/>
    </location>
</feature>
<dbReference type="RefSeq" id="WP_132602154.1">
    <property type="nucleotide sequence ID" value="NZ_SMKO01000150.1"/>
</dbReference>
<evidence type="ECO:0000313" key="2">
    <source>
        <dbReference type="EMBL" id="TDC97570.1"/>
    </source>
</evidence>